<keyword evidence="2" id="KW-1185">Reference proteome</keyword>
<dbReference type="RefSeq" id="WP_186640619.1">
    <property type="nucleotide sequence ID" value="NZ_JACOAF010000042.1"/>
</dbReference>
<comment type="caution">
    <text evidence="1">The sequence shown here is derived from an EMBL/GenBank/DDBJ whole genome shotgun (WGS) entry which is preliminary data.</text>
</comment>
<dbReference type="EMBL" id="JACOAF010000042">
    <property type="protein sequence ID" value="MBC3541591.1"/>
    <property type="molecule type" value="Genomic_DNA"/>
</dbReference>
<sequence length="150" mass="17362">MQHTKDKEGLLHLYNKILPQLAERIHQNLTEVFPLFDDYQLEKVADTWTKDPHSSSDKEISLENGNVQQLGLKLRLSGFQRAGTQTFDLNKDLVCVLEYTSYAVGPDKNTPWLEKAYLAPWTNQELEQIAERWSEDLIEEITMKVQTLGK</sequence>
<evidence type="ECO:0008006" key="3">
    <source>
        <dbReference type="Google" id="ProtNLM"/>
    </source>
</evidence>
<name>A0ABR6VWL5_9BACT</name>
<evidence type="ECO:0000313" key="2">
    <source>
        <dbReference type="Proteomes" id="UP000659698"/>
    </source>
</evidence>
<protein>
    <recommendedName>
        <fullName evidence="3">Polyketide cyclase</fullName>
    </recommendedName>
</protein>
<dbReference type="Proteomes" id="UP000659698">
    <property type="component" value="Unassembled WGS sequence"/>
</dbReference>
<organism evidence="1 2">
    <name type="scientific">Rufibacter sediminis</name>
    <dbReference type="NCBI Taxonomy" id="2762756"/>
    <lineage>
        <taxon>Bacteria</taxon>
        <taxon>Pseudomonadati</taxon>
        <taxon>Bacteroidota</taxon>
        <taxon>Cytophagia</taxon>
        <taxon>Cytophagales</taxon>
        <taxon>Hymenobacteraceae</taxon>
        <taxon>Rufibacter</taxon>
    </lineage>
</organism>
<accession>A0ABR6VWL5</accession>
<gene>
    <name evidence="1" type="ORF">H7U12_17990</name>
</gene>
<proteinExistence type="predicted"/>
<reference evidence="1 2" key="1">
    <citation type="journal article" date="2019" name="Int. J. Syst. Evol. Microbiol.">
        <title>Rufibacter sediminis sp. nov., isolated from freshwater lake sediment.</title>
        <authorList>
            <person name="Qu J.H."/>
            <person name="Zhang L.J."/>
            <person name="Fu Y.H."/>
            <person name="Li H.F."/>
        </authorList>
    </citation>
    <scope>NUCLEOTIDE SEQUENCE [LARGE SCALE GENOMIC DNA]</scope>
    <source>
        <strain evidence="1 2">H-1</strain>
    </source>
</reference>
<evidence type="ECO:0000313" key="1">
    <source>
        <dbReference type="EMBL" id="MBC3541591.1"/>
    </source>
</evidence>